<evidence type="ECO:0000256" key="1">
    <source>
        <dbReference type="SAM" id="MobiDB-lite"/>
    </source>
</evidence>
<dbReference type="AlphaFoldDB" id="A0A517XMG5"/>
<proteinExistence type="predicted"/>
<feature type="chain" id="PRO_5022049850" evidence="2">
    <location>
        <begin position="18"/>
        <end position="86"/>
    </location>
</feature>
<feature type="signal peptide" evidence="2">
    <location>
        <begin position="1"/>
        <end position="17"/>
    </location>
</feature>
<dbReference type="KEGG" id="uli:ETAA1_05930"/>
<accession>A0A517XMG5</accession>
<keyword evidence="4" id="KW-1185">Reference proteome</keyword>
<keyword evidence="2" id="KW-0732">Signal</keyword>
<dbReference type="Proteomes" id="UP000319576">
    <property type="component" value="Chromosome"/>
</dbReference>
<evidence type="ECO:0000256" key="2">
    <source>
        <dbReference type="SAM" id="SignalP"/>
    </source>
</evidence>
<protein>
    <submittedName>
        <fullName evidence="3">Uncharacterized protein</fullName>
    </submittedName>
</protein>
<feature type="compositionally biased region" description="Pro residues" evidence="1">
    <location>
        <begin position="65"/>
        <end position="77"/>
    </location>
</feature>
<gene>
    <name evidence="3" type="ORF">ETAA1_05930</name>
</gene>
<dbReference type="EMBL" id="CP036273">
    <property type="protein sequence ID" value="QDU18700.1"/>
    <property type="molecule type" value="Genomic_DNA"/>
</dbReference>
<reference evidence="3 4" key="1">
    <citation type="submission" date="2019-02" db="EMBL/GenBank/DDBJ databases">
        <title>Deep-cultivation of Planctomycetes and their phenomic and genomic characterization uncovers novel biology.</title>
        <authorList>
            <person name="Wiegand S."/>
            <person name="Jogler M."/>
            <person name="Boedeker C."/>
            <person name="Pinto D."/>
            <person name="Vollmers J."/>
            <person name="Rivas-Marin E."/>
            <person name="Kohn T."/>
            <person name="Peeters S.H."/>
            <person name="Heuer A."/>
            <person name="Rast P."/>
            <person name="Oberbeckmann S."/>
            <person name="Bunk B."/>
            <person name="Jeske O."/>
            <person name="Meyerdierks A."/>
            <person name="Storesund J.E."/>
            <person name="Kallscheuer N."/>
            <person name="Luecker S."/>
            <person name="Lage O.M."/>
            <person name="Pohl T."/>
            <person name="Merkel B.J."/>
            <person name="Hornburger P."/>
            <person name="Mueller R.-W."/>
            <person name="Bruemmer F."/>
            <person name="Labrenz M."/>
            <person name="Spormann A.M."/>
            <person name="Op den Camp H."/>
            <person name="Overmann J."/>
            <person name="Amann R."/>
            <person name="Jetten M.S.M."/>
            <person name="Mascher T."/>
            <person name="Medema M.H."/>
            <person name="Devos D.P."/>
            <person name="Kaster A.-K."/>
            <person name="Ovreas L."/>
            <person name="Rohde M."/>
            <person name="Galperin M.Y."/>
            <person name="Jogler C."/>
        </authorList>
    </citation>
    <scope>NUCLEOTIDE SEQUENCE [LARGE SCALE GENOMIC DNA]</scope>
    <source>
        <strain evidence="3 4">ETA_A1</strain>
    </source>
</reference>
<evidence type="ECO:0000313" key="3">
    <source>
        <dbReference type="EMBL" id="QDU18700.1"/>
    </source>
</evidence>
<dbReference type="RefSeq" id="WP_145234158.1">
    <property type="nucleotide sequence ID" value="NZ_CP036273.1"/>
</dbReference>
<sequence length="86" mass="8632" precursor="true">MSWLPRLAVCGFAVLFAASGVRKVTDPEAGAWQVAHGGARVAFGSAVVVGTVWSTVRRRNAGPEPSAPADPGTPPCTGPDLGSGSS</sequence>
<name>A0A517XMG5_9BACT</name>
<organism evidence="3 4">
    <name type="scientific">Urbifossiella limnaea</name>
    <dbReference type="NCBI Taxonomy" id="2528023"/>
    <lineage>
        <taxon>Bacteria</taxon>
        <taxon>Pseudomonadati</taxon>
        <taxon>Planctomycetota</taxon>
        <taxon>Planctomycetia</taxon>
        <taxon>Gemmatales</taxon>
        <taxon>Gemmataceae</taxon>
        <taxon>Urbifossiella</taxon>
    </lineage>
</organism>
<evidence type="ECO:0000313" key="4">
    <source>
        <dbReference type="Proteomes" id="UP000319576"/>
    </source>
</evidence>
<feature type="region of interest" description="Disordered" evidence="1">
    <location>
        <begin position="59"/>
        <end position="86"/>
    </location>
</feature>